<dbReference type="Proteomes" id="UP000095286">
    <property type="component" value="Unplaced"/>
</dbReference>
<reference evidence="2" key="1">
    <citation type="submission" date="2016-11" db="UniProtKB">
        <authorList>
            <consortium name="WormBaseParasite"/>
        </authorList>
    </citation>
    <scope>IDENTIFICATION</scope>
    <source>
        <strain evidence="2">KR3021</strain>
    </source>
</reference>
<proteinExistence type="predicted"/>
<evidence type="ECO:0000313" key="2">
    <source>
        <dbReference type="WBParaSite" id="RSKR_0000524400.1"/>
    </source>
</evidence>
<sequence>MSLLTVILIIFFSTLIYSKHHTSRNGSIHEQVHLSLTKDARSMMVTWITFEQIQAGFPLVKYGKNKSNFDEVQTGYTTKFVDKIGTITRFVHRVNLTELAFGTRYYYKVGFNESWSETTYSFATFPEGSDFGVKLCVYGDLGYNEKVTMDALIRDVRNGRCQLIVHLGDIAYSLHYDDGKIGDEFMRAMEPAISSVPFMTSPGNHEFSCFGFDHYDNRFTMPVKDKISDVDSYYSFTLGPINFFAISSEVYGHVAVYGNDPIRRQAWQLEDDLKQAEARKSDKPWKIGYQHRPLYCFQEYYDQECNDYENKIMRSGYEDIPGLEILYQKYELNLLLMGHEHVYERLWPIYNRTIYKYPENKYFKNSPAPVHILTGAGGCDCTHQTSIELGPFSVKRSSGVIIYDNALWDGKVIDHNANDADTNAIRAINDVVFKDPNCSNMLFNVGDGIHICFKN</sequence>
<protein>
    <submittedName>
        <fullName evidence="2">Purple acid phosphatase</fullName>
    </submittedName>
</protein>
<name>A0AC35TWZ9_9BILA</name>
<accession>A0AC35TWZ9</accession>
<dbReference type="WBParaSite" id="RSKR_0000524400.1">
    <property type="protein sequence ID" value="RSKR_0000524400.1"/>
    <property type="gene ID" value="RSKR_0000524400"/>
</dbReference>
<evidence type="ECO:0000313" key="1">
    <source>
        <dbReference type="Proteomes" id="UP000095286"/>
    </source>
</evidence>
<organism evidence="1 2">
    <name type="scientific">Rhabditophanes sp. KR3021</name>
    <dbReference type="NCBI Taxonomy" id="114890"/>
    <lineage>
        <taxon>Eukaryota</taxon>
        <taxon>Metazoa</taxon>
        <taxon>Ecdysozoa</taxon>
        <taxon>Nematoda</taxon>
        <taxon>Chromadorea</taxon>
        <taxon>Rhabditida</taxon>
        <taxon>Tylenchina</taxon>
        <taxon>Panagrolaimomorpha</taxon>
        <taxon>Strongyloidoidea</taxon>
        <taxon>Alloionematidae</taxon>
        <taxon>Rhabditophanes</taxon>
    </lineage>
</organism>